<gene>
    <name evidence="2" type="ORF">H9647_18825</name>
</gene>
<proteinExistence type="predicted"/>
<dbReference type="InterPro" id="IPR016181">
    <property type="entry name" value="Acyl_CoA_acyltransferase"/>
</dbReference>
<evidence type="ECO:0000313" key="3">
    <source>
        <dbReference type="Proteomes" id="UP000608071"/>
    </source>
</evidence>
<organism evidence="2 3">
    <name type="scientific">Paenibacillus gallinarum</name>
    <dbReference type="NCBI Taxonomy" id="2762232"/>
    <lineage>
        <taxon>Bacteria</taxon>
        <taxon>Bacillati</taxon>
        <taxon>Bacillota</taxon>
        <taxon>Bacilli</taxon>
        <taxon>Bacillales</taxon>
        <taxon>Paenibacillaceae</taxon>
        <taxon>Paenibacillus</taxon>
    </lineage>
</organism>
<dbReference type="CDD" id="cd04301">
    <property type="entry name" value="NAT_SF"/>
    <property type="match status" value="1"/>
</dbReference>
<evidence type="ECO:0000259" key="1">
    <source>
        <dbReference type="PROSITE" id="PS51186"/>
    </source>
</evidence>
<dbReference type="InterPro" id="IPR000182">
    <property type="entry name" value="GNAT_dom"/>
</dbReference>
<sequence>MELHISTEHSNEDRTRVRNKLIAFNHAHFPKELSNRYEELNLLLKNAEGETLGGIVGDICWNWLEIHYLILDEQVRGLGYGSKLLLEIEGIARQKSCDFIKLDTLSFQALDFYLKYGYEVYGTIHNAGGHTHYYLKKDLKS</sequence>
<dbReference type="Gene3D" id="3.40.630.30">
    <property type="match status" value="1"/>
</dbReference>
<keyword evidence="3" id="KW-1185">Reference proteome</keyword>
<dbReference type="SUPFAM" id="SSF55729">
    <property type="entry name" value="Acyl-CoA N-acyltransferases (Nat)"/>
    <property type="match status" value="1"/>
</dbReference>
<name>A0ABR8T2Z0_9BACL</name>
<accession>A0ABR8T2Z0</accession>
<dbReference type="PROSITE" id="PS51186">
    <property type="entry name" value="GNAT"/>
    <property type="match status" value="1"/>
</dbReference>
<reference evidence="2 3" key="1">
    <citation type="submission" date="2020-08" db="EMBL/GenBank/DDBJ databases">
        <title>A Genomic Blueprint of the Chicken Gut Microbiome.</title>
        <authorList>
            <person name="Gilroy R."/>
            <person name="Ravi A."/>
            <person name="Getino M."/>
            <person name="Pursley I."/>
            <person name="Horton D.L."/>
            <person name="Alikhan N.-F."/>
            <person name="Baker D."/>
            <person name="Gharbi K."/>
            <person name="Hall N."/>
            <person name="Watson M."/>
            <person name="Adriaenssens E.M."/>
            <person name="Foster-Nyarko E."/>
            <person name="Jarju S."/>
            <person name="Secka A."/>
            <person name="Antonio M."/>
            <person name="Oren A."/>
            <person name="Chaudhuri R."/>
            <person name="La Ragione R.M."/>
            <person name="Hildebrand F."/>
            <person name="Pallen M.J."/>
        </authorList>
    </citation>
    <scope>NUCLEOTIDE SEQUENCE [LARGE SCALE GENOMIC DNA]</scope>
    <source>
        <strain evidence="2 3">Sa2BVA9</strain>
    </source>
</reference>
<protein>
    <submittedName>
        <fullName evidence="2">GNAT family N-acetyltransferase</fullName>
    </submittedName>
</protein>
<evidence type="ECO:0000313" key="2">
    <source>
        <dbReference type="EMBL" id="MBD7970120.1"/>
    </source>
</evidence>
<comment type="caution">
    <text evidence="2">The sequence shown here is derived from an EMBL/GenBank/DDBJ whole genome shotgun (WGS) entry which is preliminary data.</text>
</comment>
<dbReference type="Pfam" id="PF00583">
    <property type="entry name" value="Acetyltransf_1"/>
    <property type="match status" value="1"/>
</dbReference>
<dbReference type="Proteomes" id="UP000608071">
    <property type="component" value="Unassembled WGS sequence"/>
</dbReference>
<feature type="domain" description="N-acetyltransferase" evidence="1">
    <location>
        <begin position="1"/>
        <end position="140"/>
    </location>
</feature>
<dbReference type="RefSeq" id="WP_191802873.1">
    <property type="nucleotide sequence ID" value="NZ_JACSQL010000010.1"/>
</dbReference>
<dbReference type="EMBL" id="JACSQL010000010">
    <property type="protein sequence ID" value="MBD7970120.1"/>
    <property type="molecule type" value="Genomic_DNA"/>
</dbReference>